<comment type="catalytic activity">
    <reaction evidence="1 9">
        <text>[(1-&gt;4)-alpha-D-glucosyl](n) + phosphate = [(1-&gt;4)-alpha-D-glucosyl](n-1) + alpha-D-glucose 1-phosphate</text>
        <dbReference type="Rhea" id="RHEA:41732"/>
        <dbReference type="Rhea" id="RHEA-COMP:9584"/>
        <dbReference type="Rhea" id="RHEA-COMP:9586"/>
        <dbReference type="ChEBI" id="CHEBI:15444"/>
        <dbReference type="ChEBI" id="CHEBI:43474"/>
        <dbReference type="ChEBI" id="CHEBI:58601"/>
        <dbReference type="EC" id="2.4.1.1"/>
    </reaction>
</comment>
<dbReference type="Pfam" id="PF00343">
    <property type="entry name" value="Phosphorylase"/>
    <property type="match status" value="1"/>
</dbReference>
<keyword evidence="13" id="KW-1185">Reference proteome</keyword>
<evidence type="ECO:0000256" key="10">
    <source>
        <dbReference type="SAM" id="MobiDB-lite"/>
    </source>
</evidence>
<dbReference type="NCBIfam" id="TIGR02093">
    <property type="entry name" value="P_ylase"/>
    <property type="match status" value="1"/>
</dbReference>
<keyword evidence="5 9" id="KW-0328">Glycosyltransferase</keyword>
<dbReference type="GO" id="GO:0005737">
    <property type="term" value="C:cytoplasm"/>
    <property type="evidence" value="ECO:0007669"/>
    <property type="project" value="TreeGrafter"/>
</dbReference>
<evidence type="ECO:0000256" key="2">
    <source>
        <dbReference type="ARBA" id="ARBA00001933"/>
    </source>
</evidence>
<comment type="caution">
    <text evidence="12">The sequence shown here is derived from an EMBL/GenBank/DDBJ whole genome shotgun (WGS) entry which is preliminary data.</text>
</comment>
<dbReference type="PROSITE" id="PS51671">
    <property type="entry name" value="ACT"/>
    <property type="match status" value="1"/>
</dbReference>
<evidence type="ECO:0000256" key="1">
    <source>
        <dbReference type="ARBA" id="ARBA00001275"/>
    </source>
</evidence>
<keyword evidence="7 9" id="KW-0663">Pyridoxal phosphate</keyword>
<dbReference type="FunFam" id="3.40.50.2000:FF:000002">
    <property type="entry name" value="Alpha-1,4 glucan phosphorylase"/>
    <property type="match status" value="1"/>
</dbReference>
<evidence type="ECO:0000256" key="4">
    <source>
        <dbReference type="ARBA" id="ARBA00022533"/>
    </source>
</evidence>
<dbReference type="InterPro" id="IPR035090">
    <property type="entry name" value="Pyridoxal_P_attach_site"/>
</dbReference>
<dbReference type="SUPFAM" id="SSF55021">
    <property type="entry name" value="ACT-like"/>
    <property type="match status" value="1"/>
</dbReference>
<organism evidence="12 13">
    <name type="scientific">Aristolochia fimbriata</name>
    <name type="common">White veined hardy Dutchman's pipe vine</name>
    <dbReference type="NCBI Taxonomy" id="158543"/>
    <lineage>
        <taxon>Eukaryota</taxon>
        <taxon>Viridiplantae</taxon>
        <taxon>Streptophyta</taxon>
        <taxon>Embryophyta</taxon>
        <taxon>Tracheophyta</taxon>
        <taxon>Spermatophyta</taxon>
        <taxon>Magnoliopsida</taxon>
        <taxon>Magnoliidae</taxon>
        <taxon>Piperales</taxon>
        <taxon>Aristolochiaceae</taxon>
        <taxon>Aristolochia</taxon>
    </lineage>
</organism>
<dbReference type="GO" id="GO:0008184">
    <property type="term" value="F:glycogen phosphorylase activity"/>
    <property type="evidence" value="ECO:0007669"/>
    <property type="project" value="InterPro"/>
</dbReference>
<dbReference type="EC" id="2.4.1.1" evidence="9"/>
<gene>
    <name evidence="12" type="ORF">H6P81_013929</name>
</gene>
<evidence type="ECO:0000259" key="11">
    <source>
        <dbReference type="PROSITE" id="PS51671"/>
    </source>
</evidence>
<keyword evidence="8 9" id="KW-0119">Carbohydrate metabolism</keyword>
<feature type="domain" description="ACT" evidence="11">
    <location>
        <begin position="80"/>
        <end position="161"/>
    </location>
</feature>
<dbReference type="GO" id="GO:0005980">
    <property type="term" value="P:glycogen catabolic process"/>
    <property type="evidence" value="ECO:0007669"/>
    <property type="project" value="TreeGrafter"/>
</dbReference>
<dbReference type="EMBL" id="JAINDJ010000005">
    <property type="protein sequence ID" value="KAG9447801.1"/>
    <property type="molecule type" value="Genomic_DNA"/>
</dbReference>
<evidence type="ECO:0000256" key="9">
    <source>
        <dbReference type="RuleBase" id="RU000587"/>
    </source>
</evidence>
<feature type="region of interest" description="Disordered" evidence="10">
    <location>
        <begin position="28"/>
        <end position="47"/>
    </location>
</feature>
<dbReference type="InterPro" id="IPR045865">
    <property type="entry name" value="ACT-like_dom_sf"/>
</dbReference>
<dbReference type="PANTHER" id="PTHR11468:SF30">
    <property type="entry name" value="ALPHA-1,4 GLUCAN PHOSPHORYLASE"/>
    <property type="match status" value="1"/>
</dbReference>
<evidence type="ECO:0000313" key="12">
    <source>
        <dbReference type="EMBL" id="KAG9447801.1"/>
    </source>
</evidence>
<dbReference type="FunFam" id="3.40.50.2000:FF:000003">
    <property type="entry name" value="Alpha-1,4 glucan phosphorylase"/>
    <property type="match status" value="1"/>
</dbReference>
<dbReference type="GO" id="GO:0030170">
    <property type="term" value="F:pyridoxal phosphate binding"/>
    <property type="evidence" value="ECO:0007669"/>
    <property type="project" value="InterPro"/>
</dbReference>
<dbReference type="PROSITE" id="PS00102">
    <property type="entry name" value="PHOSPHORYLASE"/>
    <property type="match status" value="1"/>
</dbReference>
<reference evidence="12 13" key="1">
    <citation type="submission" date="2021-07" db="EMBL/GenBank/DDBJ databases">
        <title>The Aristolochia fimbriata genome: insights into angiosperm evolution, floral development and chemical biosynthesis.</title>
        <authorList>
            <person name="Jiao Y."/>
        </authorList>
    </citation>
    <scope>NUCLEOTIDE SEQUENCE [LARGE SCALE GENOMIC DNA]</scope>
    <source>
        <strain evidence="12">IBCAS-2021</strain>
        <tissue evidence="12">Leaf</tissue>
    </source>
</reference>
<evidence type="ECO:0000256" key="5">
    <source>
        <dbReference type="ARBA" id="ARBA00022676"/>
    </source>
</evidence>
<keyword evidence="4" id="KW-0021">Allosteric enzyme</keyword>
<evidence type="ECO:0000256" key="6">
    <source>
        <dbReference type="ARBA" id="ARBA00022679"/>
    </source>
</evidence>
<proteinExistence type="inferred from homology"/>
<evidence type="ECO:0000313" key="13">
    <source>
        <dbReference type="Proteomes" id="UP000825729"/>
    </source>
</evidence>
<dbReference type="AlphaFoldDB" id="A0AAV7EHA5"/>
<dbReference type="PANTHER" id="PTHR11468">
    <property type="entry name" value="GLYCOGEN PHOSPHORYLASE"/>
    <property type="match status" value="1"/>
</dbReference>
<dbReference type="CDD" id="cd04300">
    <property type="entry name" value="GT35_Glycogen_Phosphorylase"/>
    <property type="match status" value="1"/>
</dbReference>
<protein>
    <recommendedName>
        <fullName evidence="9">Alpha-1,4 glucan phosphorylase</fullName>
        <ecNumber evidence="9">2.4.1.1</ecNumber>
    </recommendedName>
</protein>
<comment type="cofactor">
    <cofactor evidence="2 9">
        <name>pyridoxal 5'-phosphate</name>
        <dbReference type="ChEBI" id="CHEBI:597326"/>
    </cofactor>
</comment>
<dbReference type="InterPro" id="IPR011833">
    <property type="entry name" value="Glycg_phsphrylas"/>
</dbReference>
<evidence type="ECO:0000256" key="8">
    <source>
        <dbReference type="ARBA" id="ARBA00023277"/>
    </source>
</evidence>
<dbReference type="InterPro" id="IPR000811">
    <property type="entry name" value="Glyco_trans_35"/>
</dbReference>
<evidence type="ECO:0000256" key="7">
    <source>
        <dbReference type="ARBA" id="ARBA00022898"/>
    </source>
</evidence>
<comment type="function">
    <text evidence="9">Allosteric enzyme that catalyzes the rate-limiting step in glycogen catabolism, the phosphorolytic cleavage of glycogen to produce glucose-1-phosphate, and plays a central role in maintaining cellular and organismal glucose homeostasis.</text>
</comment>
<evidence type="ECO:0000256" key="3">
    <source>
        <dbReference type="ARBA" id="ARBA00006047"/>
    </source>
</evidence>
<dbReference type="SUPFAM" id="SSF53756">
    <property type="entry name" value="UDP-Glycosyltransferase/glycogen phosphorylase"/>
    <property type="match status" value="1"/>
</dbReference>
<dbReference type="Gene3D" id="3.40.50.2000">
    <property type="entry name" value="Glycogen Phosphorylase B"/>
    <property type="match status" value="2"/>
</dbReference>
<name>A0AAV7EHA5_ARIFI</name>
<dbReference type="Proteomes" id="UP000825729">
    <property type="component" value="Unassembled WGS sequence"/>
</dbReference>
<comment type="similarity">
    <text evidence="3 9">Belongs to the glycogen phosphorylase family.</text>
</comment>
<sequence length="1006" mass="114151">MLAIAPSLSSATLPPLLPLPSRSKLSLASTPRFLPPNPKNSRPYQSLPFKLPRGVQDQQQVFEAANGTIIESSPLPDATCFLVRAKNRIGLLQIVTRVFKVLGLQIDRATVEFEGEFFVKKFFVTDSHGQKIEDQESLDRIEKALREAVDGRDLDPPVAGLGVAPAPVASRSLVVKRAGLAPDSKAERMFGLMDGFLRNDPLSLQKDILYHVEYTVARSRFSFDDFEAYQALAHSVRDRLIERWHDTQQYFKRKDPKRLYFLSLEFLMGRTLSNSITNLGIRNQYAEALNQLGFELEVVAEQEGDAALGNGGLARLSACQMDSLATLDFPAWGYGLRYQYGLFRQVILDGFQHEHPDYWLNFGNPWEIERIHVSYSVKFYGTVEEEVLNGEKNKIWVPGEMVEAVAYDNPIPGYGTRNTINLRLWAAKPSDQDDVESFNTGDYINSVINRQRAETISNVLYPDDRSYQGKELRLKQQYFFVSACIQDIIRRFKDTNNSFDVFTDKVALQLNDTHPALAIPEVMRVLVDEEHLGWNQAWGIVSKIFFLTSHTVQPEGSEKIPVDLMESLLPRHLEIIYDINFNFMEELKKHIGSDYDRLSRMSIVEEGPVKNIRVANLSVVCCYSVNGVSRIHLELLKTRVFKDFFEYWPEKFQFKTNGVTQRRWIVVSNPSLCALISKWLGTDAWIRDVDLLMGLREHAGNADLHQEWQMVRRVNKIRLAEYIEAMSGVKVSPDAMFDVQVKRIHEYKRQLLNLLGIIHRYDCIKNMKESDRRKVVPRVCIIGGKAAPGYEAAKKIIKLCHAVGEKINNDPDIGDLLKLVFIPDYNVSVAELVIPGSDLSQHISTAGHEASGTSNMKFLMNGCVLLATSDGSTIEIIEEIGEENMFIFGAKVHEVPALRKKHAEMKAPLQFARVVRMVRDGYFGFEDYFKPLCDAIDKQGDFYLLGHDFASYLEAQAAADKAYVDQEKWTRMSILSTAGSGRFSSDRTMADYAEKAWGIKPCKCPL</sequence>
<accession>A0AAV7EHA5</accession>
<keyword evidence="6 9" id="KW-0808">Transferase</keyword>
<dbReference type="InterPro" id="IPR002912">
    <property type="entry name" value="ACT_dom"/>
</dbReference>